<reference evidence="3 4" key="1">
    <citation type="submission" date="2015-01" db="EMBL/GenBank/DDBJ databases">
        <title>The Genome Sequence of Exophiala oligosperma CBS72588.</title>
        <authorList>
            <consortium name="The Broad Institute Genomics Platform"/>
            <person name="Cuomo C."/>
            <person name="de Hoog S."/>
            <person name="Gorbushina A."/>
            <person name="Stielow B."/>
            <person name="Teixiera M."/>
            <person name="Abouelleil A."/>
            <person name="Chapman S.B."/>
            <person name="Priest M."/>
            <person name="Young S.K."/>
            <person name="Wortman J."/>
            <person name="Nusbaum C."/>
            <person name="Birren B."/>
        </authorList>
    </citation>
    <scope>NUCLEOTIDE SEQUENCE [LARGE SCALE GENOMIC DNA]</scope>
    <source>
        <strain evidence="3 4">CBS 72588</strain>
    </source>
</reference>
<feature type="domain" description="DUF8212" evidence="2">
    <location>
        <begin position="222"/>
        <end position="249"/>
    </location>
</feature>
<feature type="domain" description="Heterokaryon incompatibility" evidence="1">
    <location>
        <begin position="25"/>
        <end position="114"/>
    </location>
</feature>
<proteinExistence type="predicted"/>
<accession>A0A0D2A8I6</accession>
<dbReference type="Pfam" id="PF26640">
    <property type="entry name" value="DUF8212"/>
    <property type="match status" value="1"/>
</dbReference>
<name>A0A0D2A8I6_9EURO</name>
<dbReference type="AlphaFoldDB" id="A0A0D2A8I6"/>
<dbReference type="PANTHER" id="PTHR10622">
    <property type="entry name" value="HET DOMAIN-CONTAINING PROTEIN"/>
    <property type="match status" value="1"/>
</dbReference>
<evidence type="ECO:0000259" key="2">
    <source>
        <dbReference type="Pfam" id="PF26640"/>
    </source>
</evidence>
<dbReference type="HOGENOM" id="CLU_000288_138_13_1"/>
<dbReference type="InterPro" id="IPR058525">
    <property type="entry name" value="DUF8212"/>
</dbReference>
<gene>
    <name evidence="3" type="ORF">PV06_11148</name>
</gene>
<dbReference type="RefSeq" id="XP_016256852.1">
    <property type="nucleotide sequence ID" value="XM_016412776.1"/>
</dbReference>
<dbReference type="OrthoDB" id="674604at2759"/>
<dbReference type="Pfam" id="PF06985">
    <property type="entry name" value="HET"/>
    <property type="match status" value="1"/>
</dbReference>
<protein>
    <submittedName>
        <fullName evidence="3">Uncharacterized protein</fullName>
    </submittedName>
</protein>
<dbReference type="Proteomes" id="UP000053342">
    <property type="component" value="Unassembled WGS sequence"/>
</dbReference>
<keyword evidence="4" id="KW-1185">Reference proteome</keyword>
<dbReference type="STRING" id="215243.A0A0D2A8I6"/>
<dbReference type="PANTHER" id="PTHR10622:SF10">
    <property type="entry name" value="HET DOMAIN-CONTAINING PROTEIN"/>
    <property type="match status" value="1"/>
</dbReference>
<organism evidence="3 4">
    <name type="scientific">Exophiala oligosperma</name>
    <dbReference type="NCBI Taxonomy" id="215243"/>
    <lineage>
        <taxon>Eukaryota</taxon>
        <taxon>Fungi</taxon>
        <taxon>Dikarya</taxon>
        <taxon>Ascomycota</taxon>
        <taxon>Pezizomycotina</taxon>
        <taxon>Eurotiomycetes</taxon>
        <taxon>Chaetothyriomycetidae</taxon>
        <taxon>Chaetothyriales</taxon>
        <taxon>Herpotrichiellaceae</taxon>
        <taxon>Exophiala</taxon>
    </lineage>
</organism>
<dbReference type="GeneID" id="27363222"/>
<sequence>MRLLKFDNQGSLRVTEDLHAKFPPYVILSHTWGKEKDEVSFDDLQNELWKSKAGHVKIRFCAQQAQKNGLKHFWIDTCCINKQSSAELSEAINSMYNWYQGARLCCVYLNDVEKTNWKRSLPKSRWFKRGWTLQELLAPRRVTFYDRLWRRLGSKSALARRIASITRIPTAALISGDFTKYSVAQRMSWSAGRATTRTEDGAYCLLGLFDVNMPLLYGEGQRAFVRLQEEIIKYNDDHSIFAWSMQDLKFSGLLAPSPAYFSRCHSLASGESFKGREPFAMTNRGLSIGLEITPWAADTYLAYIDSTDQLMDQRPAAMGIFLRRLSQDDQYIRVNINQNGLWRGSRTAHKSQNRPTEERRLYIRQSVSNEREQEHLNKKSYGFSLTPRRLPISTVLYPRNPSGEPYSAILHPGQWGPVLVLEFQPESGSLRQAALGFDFDFNPVCLLRDFWASDEDPDFVRDPSGEWSHLFMDPLGREEIFEGSKIYRRADHHGIWILAGHRLWGLDVCSTEGLLDINGLGVTLKRDVSRTRPHWDFCMDNFNGSFRRR</sequence>
<evidence type="ECO:0000313" key="3">
    <source>
        <dbReference type="EMBL" id="KIW36636.1"/>
    </source>
</evidence>
<dbReference type="InterPro" id="IPR010730">
    <property type="entry name" value="HET"/>
</dbReference>
<evidence type="ECO:0000313" key="4">
    <source>
        <dbReference type="Proteomes" id="UP000053342"/>
    </source>
</evidence>
<dbReference type="VEuPathDB" id="FungiDB:PV06_11148"/>
<dbReference type="EMBL" id="KN847351">
    <property type="protein sequence ID" value="KIW36636.1"/>
    <property type="molecule type" value="Genomic_DNA"/>
</dbReference>
<evidence type="ECO:0000259" key="1">
    <source>
        <dbReference type="Pfam" id="PF06985"/>
    </source>
</evidence>